<dbReference type="PROSITE" id="PS00409">
    <property type="entry name" value="PROKAR_NTER_METHYL"/>
    <property type="match status" value="1"/>
</dbReference>
<dbReference type="OrthoDB" id="5772040at2"/>
<dbReference type="RefSeq" id="WP_119910929.1">
    <property type="nucleotide sequence ID" value="NZ_QZCH01000014.1"/>
</dbReference>
<comment type="caution">
    <text evidence="2">The sequence shown here is derived from an EMBL/GenBank/DDBJ whole genome shotgun (WGS) entry which is preliminary data.</text>
</comment>
<dbReference type="Proteomes" id="UP000283255">
    <property type="component" value="Unassembled WGS sequence"/>
</dbReference>
<reference evidence="2 3" key="1">
    <citation type="submission" date="2018-09" db="EMBL/GenBank/DDBJ databases">
        <authorList>
            <person name="Wang F."/>
        </authorList>
    </citation>
    <scope>NUCLEOTIDE SEQUENCE [LARGE SCALE GENOMIC DNA]</scope>
    <source>
        <strain evidence="2 3">PLHSC7-2</strain>
    </source>
</reference>
<evidence type="ECO:0000256" key="1">
    <source>
        <dbReference type="SAM" id="Phobius"/>
    </source>
</evidence>
<dbReference type="Pfam" id="PF07963">
    <property type="entry name" value="N_methyl"/>
    <property type="match status" value="1"/>
</dbReference>
<protein>
    <submittedName>
        <fullName evidence="2">Prepilin-type N-terminal cleavage/methylation domain-containing protein</fullName>
    </submittedName>
</protein>
<evidence type="ECO:0000313" key="3">
    <source>
        <dbReference type="Proteomes" id="UP000283255"/>
    </source>
</evidence>
<keyword evidence="1" id="KW-0472">Membrane</keyword>
<keyword evidence="3" id="KW-1185">Reference proteome</keyword>
<gene>
    <name evidence="2" type="ORF">D1Z90_11595</name>
</gene>
<dbReference type="NCBIfam" id="TIGR02532">
    <property type="entry name" value="IV_pilin_GFxxxE"/>
    <property type="match status" value="1"/>
</dbReference>
<feature type="transmembrane region" description="Helical" evidence="1">
    <location>
        <begin position="12"/>
        <end position="30"/>
    </location>
</feature>
<accession>A0A418YDV7</accession>
<dbReference type="AlphaFoldDB" id="A0A418YDV7"/>
<dbReference type="InterPro" id="IPR012902">
    <property type="entry name" value="N_methyl_site"/>
</dbReference>
<proteinExistence type="predicted"/>
<keyword evidence="1" id="KW-0812">Transmembrane</keyword>
<keyword evidence="1" id="KW-1133">Transmembrane helix</keyword>
<organism evidence="2 3">
    <name type="scientific">Motilimonas pumila</name>
    <dbReference type="NCBI Taxonomy" id="2303987"/>
    <lineage>
        <taxon>Bacteria</taxon>
        <taxon>Pseudomonadati</taxon>
        <taxon>Pseudomonadota</taxon>
        <taxon>Gammaproteobacteria</taxon>
        <taxon>Alteromonadales</taxon>
        <taxon>Alteromonadales genera incertae sedis</taxon>
        <taxon>Motilimonas</taxon>
    </lineage>
</organism>
<name>A0A418YDV7_9GAMM</name>
<evidence type="ECO:0000313" key="2">
    <source>
        <dbReference type="EMBL" id="RJG42727.1"/>
    </source>
</evidence>
<sequence>MKCNRGFTLIEVLVASVVLVALLSALLPLFDQSNLSTQKAIESNAKVALERNIFNSIKTINPHQESRGRGQVGRTHYTWASKAITPEVPVRLDKISVGRDRIIRLYLVTVNVSPAEETRFKPWQFQFEQIGWES</sequence>
<reference evidence="2 3" key="2">
    <citation type="submission" date="2019-01" db="EMBL/GenBank/DDBJ databases">
        <title>Motilimonas pumilus sp. nov., isolated from the gut of sea cucumber (Apostichopus japonicus).</title>
        <authorList>
            <person name="Wang F.-Q."/>
            <person name="Ren L.-H."/>
            <person name="Lin Y.-W."/>
            <person name="Sun G.-H."/>
            <person name="Du Z.-J."/>
            <person name="Zhao J.-X."/>
            <person name="Liu X.-J."/>
            <person name="Liu L.-J."/>
        </authorList>
    </citation>
    <scope>NUCLEOTIDE SEQUENCE [LARGE SCALE GENOMIC DNA]</scope>
    <source>
        <strain evidence="2 3">PLHSC7-2</strain>
    </source>
</reference>
<dbReference type="EMBL" id="QZCH01000014">
    <property type="protein sequence ID" value="RJG42727.1"/>
    <property type="molecule type" value="Genomic_DNA"/>
</dbReference>